<evidence type="ECO:0000259" key="3">
    <source>
        <dbReference type="Pfam" id="PF07364"/>
    </source>
</evidence>
<accession>A0A917V280</accession>
<dbReference type="Pfam" id="PF07171">
    <property type="entry name" value="MlrC_C"/>
    <property type="match status" value="1"/>
</dbReference>
<dbReference type="Pfam" id="PF07364">
    <property type="entry name" value="DUF1485"/>
    <property type="match status" value="1"/>
</dbReference>
<comment type="function">
    <text evidence="1">Involved in peptidolytic degradation of cyclic heptapeptide hepatotoxin microcystin (MC).</text>
</comment>
<feature type="domain" description="Microcystin LR degradation protein MlrC C-terminal" evidence="2">
    <location>
        <begin position="315"/>
        <end position="491"/>
    </location>
</feature>
<dbReference type="AlphaFoldDB" id="A0A917V280"/>
<dbReference type="RefSeq" id="WP_188910388.1">
    <property type="nucleotide sequence ID" value="NZ_BMMF01000003.1"/>
</dbReference>
<dbReference type="InterPro" id="IPR010799">
    <property type="entry name" value="MlrC_C"/>
</dbReference>
<dbReference type="InterPro" id="IPR009197">
    <property type="entry name" value="MlrC"/>
</dbReference>
<evidence type="ECO:0000313" key="5">
    <source>
        <dbReference type="Proteomes" id="UP000600449"/>
    </source>
</evidence>
<comment type="caution">
    <text evidence="4">The sequence shown here is derived from an EMBL/GenBank/DDBJ whole genome shotgun (WGS) entry which is preliminary data.</text>
</comment>
<comment type="cofactor">
    <cofactor evidence="1">
        <name>Zn(2+)</name>
        <dbReference type="ChEBI" id="CHEBI:29105"/>
    </cofactor>
    <text evidence="1">Binds 1 zinc ion per subunit.</text>
</comment>
<feature type="domain" description="Microcystin LR degradation protein MlrC N-terminal" evidence="3">
    <location>
        <begin position="12"/>
        <end position="302"/>
    </location>
</feature>
<dbReference type="GO" id="GO:0008237">
    <property type="term" value="F:metallopeptidase activity"/>
    <property type="evidence" value="ECO:0007669"/>
    <property type="project" value="UniProtKB-KW"/>
</dbReference>
<name>A0A917V280_9HYPH</name>
<gene>
    <name evidence="4" type="ORF">GCM10011322_10670</name>
</gene>
<keyword evidence="1" id="KW-0645">Protease</keyword>
<keyword evidence="1" id="KW-0479">Metal-binding</keyword>
<sequence>MDETTPGPRAKRVAIGGFMHETNTFAATKAGLDAFRHGGGWPPLTEGAEALAAVRGVNVGMAGALAYAEDAGWELVPTIWAAASPSAHVTREAFETVAERMLARIAQAGPLDGIVLDLHGAMVTEHLDDGEVEIVARVRALVGPDVPIVASLDLHGNIGERLVADADALVAYRTYPHVDMADTGTRAAALLGRLMAGERFAKAFRQLPFLIPVPWQCTDLEPARTLYAGLAALESDDRIAALSLLMGFPAADIPECGPSILAYAAGEAAADAAAQALETAFLAAEPLFAGEALAPDAAVARARAILAERGGTVVVADTQDNPGAGGDANTTGLLRALVEANVENAAIGVLVDRAAAQAAHAAGEGARITLTLPGSGLPGDPPFTGAFLVERLSDGIFTADGPYYGGTRMRLGPSAALRIGGVRLVLASEKAQAADRAMFGFVGIVPEETGIVCVKSSVHFRADFAPIATEILVCAAPGPMPVDPRDLPFTRLRPGLRLAPRTAET</sequence>
<dbReference type="GO" id="GO:0006508">
    <property type="term" value="P:proteolysis"/>
    <property type="evidence" value="ECO:0007669"/>
    <property type="project" value="UniProtKB-KW"/>
</dbReference>
<keyword evidence="5" id="KW-1185">Reference proteome</keyword>
<comment type="similarity">
    <text evidence="1">Belongs to the peptidase M81 family.</text>
</comment>
<protein>
    <recommendedName>
        <fullName evidence="1">Microcystinase C</fullName>
        <shortName evidence="1">MlrC</shortName>
    </recommendedName>
</protein>
<dbReference type="EMBL" id="BMMF01000003">
    <property type="protein sequence ID" value="GGK26167.1"/>
    <property type="molecule type" value="Genomic_DNA"/>
</dbReference>
<dbReference type="Proteomes" id="UP000600449">
    <property type="component" value="Unassembled WGS sequence"/>
</dbReference>
<organism evidence="4 5">
    <name type="scientific">Salinarimonas ramus</name>
    <dbReference type="NCBI Taxonomy" id="690164"/>
    <lineage>
        <taxon>Bacteria</taxon>
        <taxon>Pseudomonadati</taxon>
        <taxon>Pseudomonadota</taxon>
        <taxon>Alphaproteobacteria</taxon>
        <taxon>Hyphomicrobiales</taxon>
        <taxon>Salinarimonadaceae</taxon>
        <taxon>Salinarimonas</taxon>
    </lineage>
</organism>
<evidence type="ECO:0000256" key="1">
    <source>
        <dbReference type="PIRNR" id="PIRNR012702"/>
    </source>
</evidence>
<dbReference type="PIRSF" id="PIRSF012702">
    <property type="entry name" value="UCP012702"/>
    <property type="match status" value="1"/>
</dbReference>
<reference evidence="4 5" key="1">
    <citation type="journal article" date="2014" name="Int. J. Syst. Evol. Microbiol.">
        <title>Complete genome sequence of Corynebacterium casei LMG S-19264T (=DSM 44701T), isolated from a smear-ripened cheese.</title>
        <authorList>
            <consortium name="US DOE Joint Genome Institute (JGI-PGF)"/>
            <person name="Walter F."/>
            <person name="Albersmeier A."/>
            <person name="Kalinowski J."/>
            <person name="Ruckert C."/>
        </authorList>
    </citation>
    <scope>NUCLEOTIDE SEQUENCE [LARGE SCALE GENOMIC DNA]</scope>
    <source>
        <strain evidence="4 5">CGMCC 1.9161</strain>
    </source>
</reference>
<evidence type="ECO:0000259" key="2">
    <source>
        <dbReference type="Pfam" id="PF07171"/>
    </source>
</evidence>
<dbReference type="GO" id="GO:0046872">
    <property type="term" value="F:metal ion binding"/>
    <property type="evidence" value="ECO:0007669"/>
    <property type="project" value="UniProtKB-KW"/>
</dbReference>
<keyword evidence="1" id="KW-0482">Metalloprotease</keyword>
<evidence type="ECO:0000313" key="4">
    <source>
        <dbReference type="EMBL" id="GGK26167.1"/>
    </source>
</evidence>
<dbReference type="InterPro" id="IPR015995">
    <property type="entry name" value="MlrC_N"/>
</dbReference>
<proteinExistence type="inferred from homology"/>
<keyword evidence="1" id="KW-0378">Hydrolase</keyword>